<dbReference type="Proteomes" id="UP001154282">
    <property type="component" value="Unassembled WGS sequence"/>
</dbReference>
<sequence length="66" mass="6722">MAGPATSEVSSVCLHGQLLVLSSNTGGGNRGRFEPERGSVPVGGSWRGDETAEGLGRRQGTHGAMV</sequence>
<evidence type="ECO:0000313" key="2">
    <source>
        <dbReference type="EMBL" id="CAI0451787.1"/>
    </source>
</evidence>
<gene>
    <name evidence="2" type="ORF">LITE_LOCUS30987</name>
    <name evidence="3" type="ORF">LITE_LOCUS41128</name>
</gene>
<reference evidence="2" key="1">
    <citation type="submission" date="2022-08" db="EMBL/GenBank/DDBJ databases">
        <authorList>
            <person name="Gutierrez-Valencia J."/>
        </authorList>
    </citation>
    <scope>NUCLEOTIDE SEQUENCE</scope>
</reference>
<accession>A0AAV0N041</accession>
<proteinExistence type="predicted"/>
<protein>
    <submittedName>
        <fullName evidence="2">Uncharacterized protein</fullName>
    </submittedName>
</protein>
<dbReference type="EMBL" id="CAMGYJ010000009">
    <property type="protein sequence ID" value="CAI0504268.1"/>
    <property type="molecule type" value="Genomic_DNA"/>
</dbReference>
<keyword evidence="4" id="KW-1185">Reference proteome</keyword>
<name>A0AAV0N041_9ROSI</name>
<dbReference type="AlphaFoldDB" id="A0AAV0N041"/>
<dbReference type="EMBL" id="CAMGYJ010000007">
    <property type="protein sequence ID" value="CAI0451787.1"/>
    <property type="molecule type" value="Genomic_DNA"/>
</dbReference>
<evidence type="ECO:0000313" key="4">
    <source>
        <dbReference type="Proteomes" id="UP001154282"/>
    </source>
</evidence>
<organism evidence="2 4">
    <name type="scientific">Linum tenue</name>
    <dbReference type="NCBI Taxonomy" id="586396"/>
    <lineage>
        <taxon>Eukaryota</taxon>
        <taxon>Viridiplantae</taxon>
        <taxon>Streptophyta</taxon>
        <taxon>Embryophyta</taxon>
        <taxon>Tracheophyta</taxon>
        <taxon>Spermatophyta</taxon>
        <taxon>Magnoliopsida</taxon>
        <taxon>eudicotyledons</taxon>
        <taxon>Gunneridae</taxon>
        <taxon>Pentapetalae</taxon>
        <taxon>rosids</taxon>
        <taxon>fabids</taxon>
        <taxon>Malpighiales</taxon>
        <taxon>Linaceae</taxon>
        <taxon>Linum</taxon>
    </lineage>
</organism>
<evidence type="ECO:0000256" key="1">
    <source>
        <dbReference type="SAM" id="MobiDB-lite"/>
    </source>
</evidence>
<evidence type="ECO:0000313" key="3">
    <source>
        <dbReference type="EMBL" id="CAI0504268.1"/>
    </source>
</evidence>
<feature type="region of interest" description="Disordered" evidence="1">
    <location>
        <begin position="21"/>
        <end position="66"/>
    </location>
</feature>
<comment type="caution">
    <text evidence="2">The sequence shown here is derived from an EMBL/GenBank/DDBJ whole genome shotgun (WGS) entry which is preliminary data.</text>
</comment>